<name>A0AAX4HU73_9BACT</name>
<dbReference type="EMBL" id="CP139487">
    <property type="protein sequence ID" value="WPU66787.1"/>
    <property type="molecule type" value="Genomic_DNA"/>
</dbReference>
<keyword evidence="1" id="KW-0472">Membrane</keyword>
<dbReference type="KEGG" id="psti:SOO65_08505"/>
<evidence type="ECO:0000313" key="3">
    <source>
        <dbReference type="Proteomes" id="UP001324634"/>
    </source>
</evidence>
<proteinExistence type="predicted"/>
<gene>
    <name evidence="2" type="ORF">SOO65_08505</name>
</gene>
<evidence type="ECO:0000256" key="1">
    <source>
        <dbReference type="SAM" id="Phobius"/>
    </source>
</evidence>
<feature type="transmembrane region" description="Helical" evidence="1">
    <location>
        <begin position="41"/>
        <end position="60"/>
    </location>
</feature>
<keyword evidence="3" id="KW-1185">Reference proteome</keyword>
<evidence type="ECO:0000313" key="2">
    <source>
        <dbReference type="EMBL" id="WPU66787.1"/>
    </source>
</evidence>
<accession>A0AAX4HU73</accession>
<dbReference type="InterPro" id="IPR046513">
    <property type="entry name" value="DUF6691"/>
</dbReference>
<protein>
    <submittedName>
        <fullName evidence="2">DUF6691 family protein</fullName>
    </submittedName>
</protein>
<dbReference type="AlphaFoldDB" id="A0AAX4HU73"/>
<reference evidence="2 3" key="1">
    <citation type="submission" date="2023-11" db="EMBL/GenBank/DDBJ databases">
        <title>Peredibacter starrii A3.12.</title>
        <authorList>
            <person name="Mitchell R.J."/>
        </authorList>
    </citation>
    <scope>NUCLEOTIDE SEQUENCE [LARGE SCALE GENOMIC DNA]</scope>
    <source>
        <strain evidence="2 3">A3.12</strain>
    </source>
</reference>
<keyword evidence="1" id="KW-1133">Transmembrane helix</keyword>
<dbReference type="Pfam" id="PF20398">
    <property type="entry name" value="DUF6691"/>
    <property type="match status" value="1"/>
</dbReference>
<dbReference type="Proteomes" id="UP001324634">
    <property type="component" value="Chromosome"/>
</dbReference>
<keyword evidence="1" id="KW-0812">Transmembrane</keyword>
<feature type="transmembrane region" description="Helical" evidence="1">
    <location>
        <begin position="80"/>
        <end position="100"/>
    </location>
</feature>
<dbReference type="RefSeq" id="WP_321399339.1">
    <property type="nucleotide sequence ID" value="NZ_CP139487.1"/>
</dbReference>
<organism evidence="2 3">
    <name type="scientific">Peredibacter starrii</name>
    <dbReference type="NCBI Taxonomy" id="28202"/>
    <lineage>
        <taxon>Bacteria</taxon>
        <taxon>Pseudomonadati</taxon>
        <taxon>Bdellovibrionota</taxon>
        <taxon>Bacteriovoracia</taxon>
        <taxon>Bacteriovoracales</taxon>
        <taxon>Bacteriovoracaceae</taxon>
        <taxon>Peredibacter</taxon>
    </lineage>
</organism>
<feature type="transmembrane region" description="Helical" evidence="1">
    <location>
        <begin position="112"/>
        <end position="130"/>
    </location>
</feature>
<sequence length="140" mass="15312">MKNVVALLSGLIFAMGLGLSGMTRPDVVKGFLDITGEWNWSLMGVMFGAILVHSIAYQLIMKRKSPILEKEFYLPTKTSVDSRLIIGSIIFGIGWGWGGICPGPAIVNLASGSARAVIFVLFMLLGMKVFQWFDNKVLSK</sequence>